<dbReference type="Pfam" id="PF24456">
    <property type="entry name" value="RHD_RETREG1-3"/>
    <property type="match status" value="1"/>
</dbReference>
<dbReference type="Ensembl" id="ENSPKIT00000036924.1">
    <property type="protein sequence ID" value="ENSPKIP00000012526.1"/>
    <property type="gene ID" value="ENSPKIG00000000277.1"/>
</dbReference>
<keyword evidence="7" id="KW-0072">Autophagy</keyword>
<evidence type="ECO:0000256" key="9">
    <source>
        <dbReference type="SAM" id="MobiDB-lite"/>
    </source>
</evidence>
<reference evidence="11" key="1">
    <citation type="submission" date="2025-08" db="UniProtKB">
        <authorList>
            <consortium name="Ensembl"/>
        </authorList>
    </citation>
    <scope>IDENTIFICATION</scope>
</reference>
<evidence type="ECO:0000256" key="2">
    <source>
        <dbReference type="ARBA" id="ARBA00006299"/>
    </source>
</evidence>
<keyword evidence="12" id="KW-1185">Reference proteome</keyword>
<evidence type="ECO:0000256" key="1">
    <source>
        <dbReference type="ARBA" id="ARBA00004477"/>
    </source>
</evidence>
<evidence type="ECO:0000256" key="6">
    <source>
        <dbReference type="ARBA" id="ARBA00022989"/>
    </source>
</evidence>
<dbReference type="GO" id="GO:0061709">
    <property type="term" value="P:reticulophagy"/>
    <property type="evidence" value="ECO:0007669"/>
    <property type="project" value="InterPro"/>
</dbReference>
<evidence type="ECO:0000256" key="7">
    <source>
        <dbReference type="ARBA" id="ARBA00023006"/>
    </source>
</evidence>
<keyword evidence="8" id="KW-0472">Membrane</keyword>
<evidence type="ECO:0000256" key="3">
    <source>
        <dbReference type="ARBA" id="ARBA00022553"/>
    </source>
</evidence>
<keyword evidence="4" id="KW-0812">Transmembrane</keyword>
<proteinExistence type="inferred from homology"/>
<keyword evidence="6" id="KW-1133">Transmembrane helix</keyword>
<evidence type="ECO:0000256" key="8">
    <source>
        <dbReference type="ARBA" id="ARBA00023136"/>
    </source>
</evidence>
<evidence type="ECO:0000313" key="12">
    <source>
        <dbReference type="Proteomes" id="UP000261540"/>
    </source>
</evidence>
<dbReference type="GO" id="GO:0005789">
    <property type="term" value="C:endoplasmic reticulum membrane"/>
    <property type="evidence" value="ECO:0007669"/>
    <property type="project" value="UniProtKB-SubCell"/>
</dbReference>
<evidence type="ECO:0000259" key="10">
    <source>
        <dbReference type="Pfam" id="PF24456"/>
    </source>
</evidence>
<comment type="similarity">
    <text evidence="2">Belongs to the RETREG family.</text>
</comment>
<evidence type="ECO:0000313" key="11">
    <source>
        <dbReference type="Ensembl" id="ENSPKIP00000012526.1"/>
    </source>
</evidence>
<reference evidence="11" key="2">
    <citation type="submission" date="2025-09" db="UniProtKB">
        <authorList>
            <consortium name="Ensembl"/>
        </authorList>
    </citation>
    <scope>IDENTIFICATION</scope>
</reference>
<feature type="domain" description="RETREG1-3/ARL6IP-like N-terminal reticulon-homology" evidence="10">
    <location>
        <begin position="42"/>
        <end position="223"/>
    </location>
</feature>
<feature type="compositionally biased region" description="Polar residues" evidence="9">
    <location>
        <begin position="266"/>
        <end position="276"/>
    </location>
</feature>
<feature type="region of interest" description="Disordered" evidence="9">
    <location>
        <begin position="242"/>
        <end position="284"/>
    </location>
</feature>
<dbReference type="PANTHER" id="PTHR28659:SF1">
    <property type="entry name" value="RETICULOPHAGY REGULATOR 3"/>
    <property type="match status" value="1"/>
</dbReference>
<sequence>MENGRSLRGMTADVLLRARPYSSERDARVRVLQTAIREWLRPHDRQLLCLQSLLLWERPLQSVLLYCVVNGVFWLLALSSLQLLFIMCSGLVLVVCLDSWRSWARHQVISEPPCENDSLCDKRSLAHPGILNVSQLSHYVAEMCVDLSSLMGDLVLLRQNSPGKFFLMACGFLTFLAMLGCYIPGLLLSYSAVLALLLSPLAVHHRVWCWLYLRLEPILRWLDLMQPPGLICEQKENQSLLRPGRHSATSSANSNEEELAGFCPKQDTSTSASNLSAVEDSEPKDGKMCYGKNWMFGASSGYTALLKGSEDLKKLRDPEDTFACGLGDFPSFSVNDTLMDDTSDSSSDSLDGEVHWDDTRLSSRDCEMVDFAMYQSDVDPFASLWKLPYAEPPVWASLLDKGVHPVCSVHC</sequence>
<keyword evidence="3" id="KW-0597">Phosphoprotein</keyword>
<protein>
    <submittedName>
        <fullName evidence="11">Reticulophagy regulator family member 3</fullName>
    </submittedName>
</protein>
<dbReference type="GeneTree" id="ENSGT00940000166807"/>
<evidence type="ECO:0000256" key="5">
    <source>
        <dbReference type="ARBA" id="ARBA00022824"/>
    </source>
</evidence>
<dbReference type="InterPro" id="IPR043384">
    <property type="entry name" value="RETREG1/3"/>
</dbReference>
<keyword evidence="5" id="KW-0256">Endoplasmic reticulum</keyword>
<dbReference type="PANTHER" id="PTHR28659">
    <property type="entry name" value="RETICULON-LIKE PROTEIN"/>
    <property type="match status" value="1"/>
</dbReference>
<accession>A0A3B3R4B4</accession>
<dbReference type="InterPro" id="IPR057282">
    <property type="entry name" value="RETREG1-3-like_RHD"/>
</dbReference>
<organism evidence="11 12">
    <name type="scientific">Paramormyrops kingsleyae</name>
    <dbReference type="NCBI Taxonomy" id="1676925"/>
    <lineage>
        <taxon>Eukaryota</taxon>
        <taxon>Metazoa</taxon>
        <taxon>Chordata</taxon>
        <taxon>Craniata</taxon>
        <taxon>Vertebrata</taxon>
        <taxon>Euteleostomi</taxon>
        <taxon>Actinopterygii</taxon>
        <taxon>Neopterygii</taxon>
        <taxon>Teleostei</taxon>
        <taxon>Osteoglossocephala</taxon>
        <taxon>Osteoglossomorpha</taxon>
        <taxon>Osteoglossiformes</taxon>
        <taxon>Mormyridae</taxon>
        <taxon>Paramormyrops</taxon>
    </lineage>
</organism>
<dbReference type="AlphaFoldDB" id="A0A3B3R4B4"/>
<evidence type="ECO:0000256" key="4">
    <source>
        <dbReference type="ARBA" id="ARBA00022692"/>
    </source>
</evidence>
<comment type="subcellular location">
    <subcellularLocation>
        <location evidence="1">Endoplasmic reticulum membrane</location>
        <topology evidence="1">Multi-pass membrane protein</topology>
    </subcellularLocation>
</comment>
<dbReference type="STRING" id="1676925.ENSPKIP00000012526"/>
<name>A0A3B3R4B4_9TELE</name>
<dbReference type="Proteomes" id="UP000261540">
    <property type="component" value="Unplaced"/>
</dbReference>